<dbReference type="RefSeq" id="WP_067879876.1">
    <property type="nucleotide sequence ID" value="NZ_JAAXOP010000027.1"/>
</dbReference>
<keyword evidence="3" id="KW-1185">Reference proteome</keyword>
<dbReference type="AlphaFoldDB" id="A0A846Y665"/>
<evidence type="ECO:0000313" key="2">
    <source>
        <dbReference type="EMBL" id="NKY54327.1"/>
    </source>
</evidence>
<sequence>MTALPDNAAVTDVVNRYAYALDDRDWAQLDEVFAEDAVARYGTASSAPLTGRTAIVQMIRSMLDGCGPSQHLFATHIVSVDGDRAESTCKARVYHYGAGAAAAFEPYECFGVYRHTLRRTGAGWRITELLFEVHHTVGDIRIVTPG</sequence>
<reference evidence="2 3" key="1">
    <citation type="submission" date="2020-04" db="EMBL/GenBank/DDBJ databases">
        <title>MicrobeNet Type strains.</title>
        <authorList>
            <person name="Nicholson A.C."/>
        </authorList>
    </citation>
    <scope>NUCLEOTIDE SEQUENCE [LARGE SCALE GENOMIC DNA]</scope>
    <source>
        <strain evidence="2 3">JCM 12354</strain>
    </source>
</reference>
<evidence type="ECO:0000313" key="3">
    <source>
        <dbReference type="Proteomes" id="UP000565711"/>
    </source>
</evidence>
<gene>
    <name evidence="2" type="ORF">HGA08_29505</name>
</gene>
<proteinExistence type="predicted"/>
<feature type="domain" description="SnoaL-like" evidence="1">
    <location>
        <begin position="3"/>
        <end position="128"/>
    </location>
</feature>
<dbReference type="EMBL" id="JAAXOP010000027">
    <property type="protein sequence ID" value="NKY54327.1"/>
    <property type="molecule type" value="Genomic_DNA"/>
</dbReference>
<dbReference type="Proteomes" id="UP000565711">
    <property type="component" value="Unassembled WGS sequence"/>
</dbReference>
<dbReference type="SUPFAM" id="SSF54427">
    <property type="entry name" value="NTF2-like"/>
    <property type="match status" value="1"/>
</dbReference>
<dbReference type="Gene3D" id="3.10.450.50">
    <property type="match status" value="1"/>
</dbReference>
<dbReference type="InterPro" id="IPR037401">
    <property type="entry name" value="SnoaL-like"/>
</dbReference>
<name>A0A846Y665_9NOCA</name>
<organism evidence="2 3">
    <name type="scientific">Nocardia vermiculata</name>
    <dbReference type="NCBI Taxonomy" id="257274"/>
    <lineage>
        <taxon>Bacteria</taxon>
        <taxon>Bacillati</taxon>
        <taxon>Actinomycetota</taxon>
        <taxon>Actinomycetes</taxon>
        <taxon>Mycobacteriales</taxon>
        <taxon>Nocardiaceae</taxon>
        <taxon>Nocardia</taxon>
    </lineage>
</organism>
<protein>
    <submittedName>
        <fullName evidence="2">Nuclear transport factor 2 family protein</fullName>
    </submittedName>
</protein>
<evidence type="ECO:0000259" key="1">
    <source>
        <dbReference type="Pfam" id="PF13577"/>
    </source>
</evidence>
<dbReference type="CDD" id="cd00531">
    <property type="entry name" value="NTF2_like"/>
    <property type="match status" value="1"/>
</dbReference>
<accession>A0A846Y665</accession>
<dbReference type="InterPro" id="IPR032710">
    <property type="entry name" value="NTF2-like_dom_sf"/>
</dbReference>
<comment type="caution">
    <text evidence="2">The sequence shown here is derived from an EMBL/GenBank/DDBJ whole genome shotgun (WGS) entry which is preliminary data.</text>
</comment>
<dbReference type="Pfam" id="PF13577">
    <property type="entry name" value="SnoaL_4"/>
    <property type="match status" value="1"/>
</dbReference>